<evidence type="ECO:0000256" key="1">
    <source>
        <dbReference type="SAM" id="MobiDB-lite"/>
    </source>
</evidence>
<dbReference type="Proteomes" id="UP000886595">
    <property type="component" value="Unassembled WGS sequence"/>
</dbReference>
<comment type="caution">
    <text evidence="2">The sequence shown here is derived from an EMBL/GenBank/DDBJ whole genome shotgun (WGS) entry which is preliminary data.</text>
</comment>
<evidence type="ECO:0000313" key="3">
    <source>
        <dbReference type="Proteomes" id="UP000886595"/>
    </source>
</evidence>
<sequence>MIGKEKADLERARAAELTKHLEEANRLRKSRKYEVTHERVRVLIAMISKAEKCFNRIRLRETQRDAYDEARLEIPEEFFRAEAARLEVKEIPEEDLRLSLLVLESQFLVEDVWARVNPYGSNLELLDSEVAIALRTPRGDQVPRSENLVKEVVRSAGSSTRRTGSEFVLADHALPTKAPRADQIETPVIVLSDSPSKFLKAAGLVGSSSEDSETESGTEDSGPKDQGKEGSSNPPVAQEPTANVDPPAATFGRISGPDQSDNGGRKDPPPG</sequence>
<dbReference type="EMBL" id="JAAMPC010000005">
    <property type="protein sequence ID" value="KAG2311881.1"/>
    <property type="molecule type" value="Genomic_DNA"/>
</dbReference>
<protein>
    <submittedName>
        <fullName evidence="2">Uncharacterized protein</fullName>
    </submittedName>
</protein>
<dbReference type="AlphaFoldDB" id="A0A8X7VIH2"/>
<name>A0A8X7VIH2_BRACI</name>
<organism evidence="2 3">
    <name type="scientific">Brassica carinata</name>
    <name type="common">Ethiopian mustard</name>
    <name type="synonym">Abyssinian cabbage</name>
    <dbReference type="NCBI Taxonomy" id="52824"/>
    <lineage>
        <taxon>Eukaryota</taxon>
        <taxon>Viridiplantae</taxon>
        <taxon>Streptophyta</taxon>
        <taxon>Embryophyta</taxon>
        <taxon>Tracheophyta</taxon>
        <taxon>Spermatophyta</taxon>
        <taxon>Magnoliopsida</taxon>
        <taxon>eudicotyledons</taxon>
        <taxon>Gunneridae</taxon>
        <taxon>Pentapetalae</taxon>
        <taxon>rosids</taxon>
        <taxon>malvids</taxon>
        <taxon>Brassicales</taxon>
        <taxon>Brassicaceae</taxon>
        <taxon>Brassiceae</taxon>
        <taxon>Brassica</taxon>
    </lineage>
</organism>
<keyword evidence="3" id="KW-1185">Reference proteome</keyword>
<feature type="region of interest" description="Disordered" evidence="1">
    <location>
        <begin position="202"/>
        <end position="271"/>
    </location>
</feature>
<evidence type="ECO:0000313" key="2">
    <source>
        <dbReference type="EMBL" id="KAG2311881.1"/>
    </source>
</evidence>
<proteinExistence type="predicted"/>
<accession>A0A8X7VIH2</accession>
<gene>
    <name evidence="2" type="ORF">Bca52824_023438</name>
</gene>
<reference evidence="2 3" key="1">
    <citation type="submission" date="2020-02" db="EMBL/GenBank/DDBJ databases">
        <authorList>
            <person name="Ma Q."/>
            <person name="Huang Y."/>
            <person name="Song X."/>
            <person name="Pei D."/>
        </authorList>
    </citation>
    <scope>NUCLEOTIDE SEQUENCE [LARGE SCALE GENOMIC DNA]</scope>
    <source>
        <strain evidence="2">Sxm20200214</strain>
        <tissue evidence="2">Leaf</tissue>
    </source>
</reference>
<dbReference type="OrthoDB" id="10565129at2759"/>